<organism evidence="1 2">
    <name type="scientific">Burkholderia pseudomallei (strain 1710b)</name>
    <dbReference type="NCBI Taxonomy" id="320372"/>
    <lineage>
        <taxon>Bacteria</taxon>
        <taxon>Pseudomonadati</taxon>
        <taxon>Pseudomonadota</taxon>
        <taxon>Betaproteobacteria</taxon>
        <taxon>Burkholderiales</taxon>
        <taxon>Burkholderiaceae</taxon>
        <taxon>Burkholderia</taxon>
        <taxon>pseudomallei group</taxon>
    </lineage>
</organism>
<proteinExistence type="predicted"/>
<dbReference type="CAZy" id="GT60">
    <property type="family name" value="Glycosyltransferase Family 60"/>
</dbReference>
<dbReference type="PANTHER" id="PTHR34496">
    <property type="entry name" value="GLCNAC TRANSFERASE-RELATED"/>
    <property type="match status" value="1"/>
</dbReference>
<name>Q3JI30_BURP1</name>
<reference evidence="1 2" key="1">
    <citation type="submission" date="2005-09" db="EMBL/GenBank/DDBJ databases">
        <authorList>
            <person name="Woods D.E."/>
            <person name="Nierman W.C."/>
        </authorList>
    </citation>
    <scope>NUCLEOTIDE SEQUENCE [LARGE SCALE GENOMIC DNA]</scope>
    <source>
        <strain evidence="1 2">1710b</strain>
    </source>
</reference>
<dbReference type="PANTHER" id="PTHR34496:SF10">
    <property type="entry name" value="GLCNAC TRANSFERASE"/>
    <property type="match status" value="1"/>
</dbReference>
<dbReference type="InterPro" id="IPR029044">
    <property type="entry name" value="Nucleotide-diphossugar_trans"/>
</dbReference>
<dbReference type="EMBL" id="CP000125">
    <property type="protein sequence ID" value="ABA53026.1"/>
    <property type="molecule type" value="Genomic_DNA"/>
</dbReference>
<evidence type="ECO:0000313" key="2">
    <source>
        <dbReference type="Proteomes" id="UP000002700"/>
    </source>
</evidence>
<dbReference type="EnsemblBacteria" id="ABA53026">
    <property type="protein sequence ID" value="ABA53026"/>
    <property type="gene ID" value="BURPS1710b_A1616"/>
</dbReference>
<dbReference type="HOGENOM" id="CLU_030155_1_1_4"/>
<protein>
    <recommendedName>
        <fullName evidence="3">Glycosyltransferase (GlcNAc)</fullName>
    </recommendedName>
</protein>
<dbReference type="SUPFAM" id="SSF53448">
    <property type="entry name" value="Nucleotide-diphospho-sugar transferases"/>
    <property type="match status" value="1"/>
</dbReference>
<dbReference type="Proteomes" id="UP000002700">
    <property type="component" value="Chromosome II"/>
</dbReference>
<evidence type="ECO:0008006" key="3">
    <source>
        <dbReference type="Google" id="ProtNLM"/>
    </source>
</evidence>
<gene>
    <name evidence="1" type="ordered locus">BURPS1710b_A1616</name>
</gene>
<accession>Q3JI30</accession>
<dbReference type="InterPro" id="IPR021067">
    <property type="entry name" value="Glycosyltransferase"/>
</dbReference>
<dbReference type="KEGG" id="bpm:BURPS1710b_A1616"/>
<sequence>MTSSARRRWLDTMNHSIFVQIASYRDPQLIPTLVDLIDRASRPEALRIVVCRQHALEDTIGAFFAHGFSRWRADTAGEFAVHTLAFRGASIEMIDVPYQQSRGACWARNLIQQRYGNERYTLQLDSHHRFIDGWDQQMVEMLESLRTFSAKPLITAYLPGFTPGCERRALSHTPLAMTFFRFSPEGVVLFRARDIADWQAIAHPIPARFYSAHFAFADGHFAQTVRHDPHFFFHGEEISLAVRAFTHGYDLYHPHRAIAWHEYTRRGRPKIWDDHTVEAKANGVVSRHWGELDQRSHERNRALLGIDGASCTGIDFASYGLGTERTLAEYERYAGLSFAHRGVQQALIDGAPPEPAARVRQSDDEWKSTLKRANEVRVWVHQNRFSEVLAPLHSCHMTVHDAGQTVLHAATVDADEFRRHHSGEWFGYSLDFLSELDQRPVDYVVELCDEAGRRLAEIECSLDA</sequence>
<evidence type="ECO:0000313" key="1">
    <source>
        <dbReference type="EMBL" id="ABA53026.1"/>
    </source>
</evidence>
<dbReference type="AlphaFoldDB" id="Q3JI30"/>
<dbReference type="Pfam" id="PF11397">
    <property type="entry name" value="GlcNAc"/>
    <property type="match status" value="1"/>
</dbReference>